<dbReference type="FunFam" id="3.40.50.410:FF:000129">
    <property type="entry name" value="Probable E3 ubiquitin-protein ligase EDA40"/>
    <property type="match status" value="1"/>
</dbReference>
<dbReference type="Pfam" id="PF25243">
    <property type="entry name" value="WAV3_C"/>
    <property type="match status" value="1"/>
</dbReference>
<dbReference type="Gene3D" id="3.30.40.10">
    <property type="entry name" value="Zinc/RING finger domain, C3HC4 (zinc finger)"/>
    <property type="match status" value="1"/>
</dbReference>
<gene>
    <name evidence="12" type="ORF">COLO4_11670</name>
</gene>
<evidence type="ECO:0000256" key="3">
    <source>
        <dbReference type="ARBA" id="ARBA00022679"/>
    </source>
</evidence>
<evidence type="ECO:0000256" key="7">
    <source>
        <dbReference type="ARBA" id="ARBA00022833"/>
    </source>
</evidence>
<name>A0A1R3K3Q0_9ROSI</name>
<reference evidence="13" key="1">
    <citation type="submission" date="2013-09" db="EMBL/GenBank/DDBJ databases">
        <title>Corchorus olitorius genome sequencing.</title>
        <authorList>
            <person name="Alam M."/>
            <person name="Haque M.S."/>
            <person name="Islam M.S."/>
            <person name="Emdad E.M."/>
            <person name="Islam M.M."/>
            <person name="Ahmed B."/>
            <person name="Halim A."/>
            <person name="Hossen Q.M.M."/>
            <person name="Hossain M.Z."/>
            <person name="Ahmed R."/>
            <person name="Khan M.M."/>
            <person name="Islam R."/>
            <person name="Rashid M.M."/>
            <person name="Khan S.A."/>
            <person name="Rahman M.S."/>
            <person name="Alam M."/>
            <person name="Yahiya A.S."/>
            <person name="Khan M.S."/>
            <person name="Azam M.S."/>
            <person name="Haque T."/>
            <person name="Lashkar M.Z.H."/>
            <person name="Akhand A.I."/>
            <person name="Morshed G."/>
            <person name="Roy S."/>
            <person name="Uddin K.S."/>
            <person name="Rabeya T."/>
            <person name="Hossain A.S."/>
            <person name="Chowdhury A."/>
            <person name="Snigdha A.R."/>
            <person name="Mortoza M.S."/>
            <person name="Matin S.A."/>
            <person name="Hoque S.M.E."/>
            <person name="Islam M.K."/>
            <person name="Roy D.K."/>
            <person name="Haider R."/>
            <person name="Moosa M.M."/>
            <person name="Elias S.M."/>
            <person name="Hasan A.M."/>
            <person name="Jahan S."/>
            <person name="Shafiuddin M."/>
            <person name="Mahmood N."/>
            <person name="Shommy N.S."/>
        </authorList>
    </citation>
    <scope>NUCLEOTIDE SEQUENCE [LARGE SCALE GENOMIC DNA]</scope>
    <source>
        <strain evidence="13">cv. O-4</strain>
    </source>
</reference>
<protein>
    <recommendedName>
        <fullName evidence="2">RING-type E3 ubiquitin transferase</fullName>
        <ecNumber evidence="2">2.3.2.27</ecNumber>
    </recommendedName>
</protein>
<proteinExistence type="predicted"/>
<accession>A0A1R3K3Q0</accession>
<evidence type="ECO:0000313" key="13">
    <source>
        <dbReference type="Proteomes" id="UP000187203"/>
    </source>
</evidence>
<dbReference type="STRING" id="93759.A0A1R3K3Q0"/>
<feature type="compositionally biased region" description="Low complexity" evidence="9">
    <location>
        <begin position="630"/>
        <end position="640"/>
    </location>
</feature>
<feature type="region of interest" description="Disordered" evidence="9">
    <location>
        <begin position="1"/>
        <end position="106"/>
    </location>
</feature>
<evidence type="ECO:0000256" key="4">
    <source>
        <dbReference type="ARBA" id="ARBA00022723"/>
    </source>
</evidence>
<keyword evidence="13" id="KW-1185">Reference proteome</keyword>
<dbReference type="Gene3D" id="3.40.50.410">
    <property type="entry name" value="von Willebrand factor, type A domain"/>
    <property type="match status" value="1"/>
</dbReference>
<dbReference type="GO" id="GO:0061630">
    <property type="term" value="F:ubiquitin protein ligase activity"/>
    <property type="evidence" value="ECO:0007669"/>
    <property type="project" value="UniProtKB-EC"/>
</dbReference>
<dbReference type="EMBL" id="AWUE01014725">
    <property type="protein sequence ID" value="OMP01703.1"/>
    <property type="molecule type" value="Genomic_DNA"/>
</dbReference>
<keyword evidence="4" id="KW-0479">Metal-binding</keyword>
<feature type="compositionally biased region" description="Low complexity" evidence="9">
    <location>
        <begin position="66"/>
        <end position="86"/>
    </location>
</feature>
<organism evidence="12 13">
    <name type="scientific">Corchorus olitorius</name>
    <dbReference type="NCBI Taxonomy" id="93759"/>
    <lineage>
        <taxon>Eukaryota</taxon>
        <taxon>Viridiplantae</taxon>
        <taxon>Streptophyta</taxon>
        <taxon>Embryophyta</taxon>
        <taxon>Tracheophyta</taxon>
        <taxon>Spermatophyta</taxon>
        <taxon>Magnoliopsida</taxon>
        <taxon>eudicotyledons</taxon>
        <taxon>Gunneridae</taxon>
        <taxon>Pentapetalae</taxon>
        <taxon>rosids</taxon>
        <taxon>malvids</taxon>
        <taxon>Malvales</taxon>
        <taxon>Malvaceae</taxon>
        <taxon>Grewioideae</taxon>
        <taxon>Apeibeae</taxon>
        <taxon>Corchorus</taxon>
    </lineage>
</organism>
<dbReference type="SUPFAM" id="SSF57850">
    <property type="entry name" value="RING/U-box"/>
    <property type="match status" value="1"/>
</dbReference>
<dbReference type="CDD" id="cd01466">
    <property type="entry name" value="vWA_C3HC4_type"/>
    <property type="match status" value="1"/>
</dbReference>
<evidence type="ECO:0000256" key="2">
    <source>
        <dbReference type="ARBA" id="ARBA00012483"/>
    </source>
</evidence>
<dbReference type="Pfam" id="PF17123">
    <property type="entry name" value="zf-RING_11"/>
    <property type="match status" value="1"/>
</dbReference>
<dbReference type="OrthoDB" id="687730at2759"/>
<feature type="compositionally biased region" description="Polar residues" evidence="9">
    <location>
        <begin position="53"/>
        <end position="65"/>
    </location>
</feature>
<dbReference type="Proteomes" id="UP000187203">
    <property type="component" value="Unassembled WGS sequence"/>
</dbReference>
<evidence type="ECO:0000259" key="11">
    <source>
        <dbReference type="PROSITE" id="PS50234"/>
    </source>
</evidence>
<evidence type="ECO:0000256" key="8">
    <source>
        <dbReference type="PROSITE-ProRule" id="PRU00175"/>
    </source>
</evidence>
<evidence type="ECO:0000256" key="9">
    <source>
        <dbReference type="SAM" id="MobiDB-lite"/>
    </source>
</evidence>
<dbReference type="PANTHER" id="PTHR10579">
    <property type="entry name" value="CALCIUM-ACTIVATED CHLORIDE CHANNEL REGULATOR"/>
    <property type="match status" value="1"/>
</dbReference>
<comment type="caution">
    <text evidence="12">The sequence shown here is derived from an EMBL/GenBank/DDBJ whole genome shotgun (WGS) entry which is preliminary data.</text>
</comment>
<comment type="catalytic activity">
    <reaction evidence="1">
        <text>S-ubiquitinyl-[E2 ubiquitin-conjugating enzyme]-L-cysteine + [acceptor protein]-L-lysine = [E2 ubiquitin-conjugating enzyme]-L-cysteine + N(6)-ubiquitinyl-[acceptor protein]-L-lysine.</text>
        <dbReference type="EC" id="2.3.2.27"/>
    </reaction>
</comment>
<dbReference type="Pfam" id="PF13519">
    <property type="entry name" value="VWA_2"/>
    <property type="match status" value="1"/>
</dbReference>
<keyword evidence="5 8" id="KW-0863">Zinc-finger</keyword>
<sequence>MVTGWRRAFCTSIPKKQDSPVLPEKQQQQQQQQQQQSNSTKSPRFGSKFGFFSNPSTPRLQSQPVSSPSLRCRTTSTPTSSLPNSPKLHCKTSHFSNPSSPKSPSSFSLLKATLRLSKGGRCGICLQSVKTGQGTAIFTAECSHSFHFPCVAAHIKKQQLLICPVCSTSWKELPVLSLKQSEQPDKTSLHSIKTKSLRVYDDDEPLASPVSLSQFNPIPESETENDDVEEEEFQGFFVSPRIGREIGVNARNVEVRLLQEAAMVAVGRSYESYVVVMKVHAPTVTRGVKRAPIDLVTVLDVSGSGMRLQMVKRAMRLVISLLHETDRLSIVVFSSSSKRLLPLKRMSSHGRRSARRMVDALGSNGQGMSVNDAVKKAAKVLEDRREKNAVASIMILSDGQDKQSHINPSNQNLPVVSTTRLAHLEIPVHSIGFGTCTHAPSDDAFSKIVNGLLSVVVQDVKLQLGFVSGSAPAEISSVYSLTTRPASLGSNSVRVGDLHSEEERELLVELKVPVSSSGSHRVMSVRSSYRDPFTQEMVYSRDQSLLIPRPPQSVRSSSQGTGRLRNLHVSTRAVAESRRLMERNDFSGAHHLLTSARALLMQSGSSSAEEFIRGLEAELAELNRRRQRQRVNNNNNTNNNGQLEEKGEPLTPTSAWRAAERLAKVAIMRKHMNRVSDLHGFENARF</sequence>
<dbReference type="EC" id="2.3.2.27" evidence="2"/>
<evidence type="ECO:0000313" key="12">
    <source>
        <dbReference type="EMBL" id="OMP01703.1"/>
    </source>
</evidence>
<dbReference type="InterPro" id="IPR051266">
    <property type="entry name" value="CLCR"/>
</dbReference>
<evidence type="ECO:0000256" key="1">
    <source>
        <dbReference type="ARBA" id="ARBA00000900"/>
    </source>
</evidence>
<dbReference type="PANTHER" id="PTHR10579:SF59">
    <property type="entry name" value="E3 UBIQUITIN-PROTEIN LIGASE EDA40-RELATED"/>
    <property type="match status" value="1"/>
</dbReference>
<feature type="region of interest" description="Disordered" evidence="9">
    <location>
        <begin position="626"/>
        <end position="651"/>
    </location>
</feature>
<evidence type="ECO:0000259" key="10">
    <source>
        <dbReference type="PROSITE" id="PS50089"/>
    </source>
</evidence>
<feature type="domain" description="RING-type" evidence="10">
    <location>
        <begin position="122"/>
        <end position="167"/>
    </location>
</feature>
<keyword evidence="3" id="KW-0808">Transferase</keyword>
<dbReference type="GO" id="GO:0008270">
    <property type="term" value="F:zinc ion binding"/>
    <property type="evidence" value="ECO:0007669"/>
    <property type="project" value="UniProtKB-KW"/>
</dbReference>
<dbReference type="InterPro" id="IPR057427">
    <property type="entry name" value="WAV3_C"/>
</dbReference>
<dbReference type="InterPro" id="IPR001841">
    <property type="entry name" value="Znf_RING"/>
</dbReference>
<evidence type="ECO:0000256" key="6">
    <source>
        <dbReference type="ARBA" id="ARBA00022786"/>
    </source>
</evidence>
<dbReference type="InterPro" id="IPR013083">
    <property type="entry name" value="Znf_RING/FYVE/PHD"/>
</dbReference>
<dbReference type="SMART" id="SM00184">
    <property type="entry name" value="RING"/>
    <property type="match status" value="1"/>
</dbReference>
<feature type="compositionally biased region" description="Low complexity" evidence="9">
    <location>
        <begin position="93"/>
        <end position="106"/>
    </location>
</feature>
<dbReference type="AlphaFoldDB" id="A0A1R3K3Q0"/>
<feature type="compositionally biased region" description="Low complexity" evidence="9">
    <location>
        <begin position="26"/>
        <end position="36"/>
    </location>
</feature>
<dbReference type="InterPro" id="IPR002035">
    <property type="entry name" value="VWF_A"/>
</dbReference>
<dbReference type="SMART" id="SM00327">
    <property type="entry name" value="VWA"/>
    <property type="match status" value="1"/>
</dbReference>
<dbReference type="SUPFAM" id="SSF53300">
    <property type="entry name" value="vWA-like"/>
    <property type="match status" value="1"/>
</dbReference>
<feature type="domain" description="VWFA" evidence="11">
    <location>
        <begin position="294"/>
        <end position="434"/>
    </location>
</feature>
<evidence type="ECO:0000256" key="5">
    <source>
        <dbReference type="ARBA" id="ARBA00022771"/>
    </source>
</evidence>
<dbReference type="PROSITE" id="PS50089">
    <property type="entry name" value="ZF_RING_2"/>
    <property type="match status" value="1"/>
</dbReference>
<keyword evidence="6" id="KW-0833">Ubl conjugation pathway</keyword>
<dbReference type="InterPro" id="IPR036465">
    <property type="entry name" value="vWFA_dom_sf"/>
</dbReference>
<keyword evidence="7" id="KW-0862">Zinc</keyword>
<dbReference type="PROSITE" id="PS50234">
    <property type="entry name" value="VWFA"/>
    <property type="match status" value="1"/>
</dbReference>